<organism evidence="1 2">
    <name type="scientific">Portunus trituberculatus</name>
    <name type="common">Swimming crab</name>
    <name type="synonym">Neptunus trituberculatus</name>
    <dbReference type="NCBI Taxonomy" id="210409"/>
    <lineage>
        <taxon>Eukaryota</taxon>
        <taxon>Metazoa</taxon>
        <taxon>Ecdysozoa</taxon>
        <taxon>Arthropoda</taxon>
        <taxon>Crustacea</taxon>
        <taxon>Multicrustacea</taxon>
        <taxon>Malacostraca</taxon>
        <taxon>Eumalacostraca</taxon>
        <taxon>Eucarida</taxon>
        <taxon>Decapoda</taxon>
        <taxon>Pleocyemata</taxon>
        <taxon>Brachyura</taxon>
        <taxon>Eubrachyura</taxon>
        <taxon>Portunoidea</taxon>
        <taxon>Portunidae</taxon>
        <taxon>Portuninae</taxon>
        <taxon>Portunus</taxon>
    </lineage>
</organism>
<reference evidence="1 2" key="1">
    <citation type="submission" date="2019-05" db="EMBL/GenBank/DDBJ databases">
        <title>Another draft genome of Portunus trituberculatus and its Hox gene families provides insights of decapod evolution.</title>
        <authorList>
            <person name="Jeong J.-H."/>
            <person name="Song I."/>
            <person name="Kim S."/>
            <person name="Choi T."/>
            <person name="Kim D."/>
            <person name="Ryu S."/>
            <person name="Kim W."/>
        </authorList>
    </citation>
    <scope>NUCLEOTIDE SEQUENCE [LARGE SCALE GENOMIC DNA]</scope>
    <source>
        <tissue evidence="1">Muscle</tissue>
    </source>
</reference>
<evidence type="ECO:0000313" key="2">
    <source>
        <dbReference type="Proteomes" id="UP000324222"/>
    </source>
</evidence>
<dbReference type="Proteomes" id="UP000324222">
    <property type="component" value="Unassembled WGS sequence"/>
</dbReference>
<accession>A0A5B7EBA0</accession>
<dbReference type="AlphaFoldDB" id="A0A5B7EBA0"/>
<evidence type="ECO:0000313" key="1">
    <source>
        <dbReference type="EMBL" id="MPC30064.1"/>
    </source>
</evidence>
<sequence length="117" mass="13052">MFEDSVSRQVSSQVCWHFRINFRLVRMVTTLVLVLLMTLAGCRSSSVLKLVCSREQTVGLMHKPPASPMPESTTLTHQPLALPCPPNFSLTTAQRVTDRLIAVIGPLAFFRTDPERA</sequence>
<comment type="caution">
    <text evidence="1">The sequence shown here is derived from an EMBL/GenBank/DDBJ whole genome shotgun (WGS) entry which is preliminary data.</text>
</comment>
<gene>
    <name evidence="1" type="ORF">E2C01_023318</name>
</gene>
<keyword evidence="2" id="KW-1185">Reference proteome</keyword>
<proteinExistence type="predicted"/>
<protein>
    <submittedName>
        <fullName evidence="1">Uncharacterized protein</fullName>
    </submittedName>
</protein>
<name>A0A5B7EBA0_PORTR</name>
<dbReference type="EMBL" id="VSRR010002186">
    <property type="protein sequence ID" value="MPC30064.1"/>
    <property type="molecule type" value="Genomic_DNA"/>
</dbReference>